<accession>A0AAN8LFZ9</accession>
<dbReference type="GO" id="GO:0005524">
    <property type="term" value="F:ATP binding"/>
    <property type="evidence" value="ECO:0007669"/>
    <property type="project" value="UniProtKB-KW"/>
</dbReference>
<dbReference type="SUPFAM" id="SSF56112">
    <property type="entry name" value="Protein kinase-like (PK-like)"/>
    <property type="match status" value="1"/>
</dbReference>
<dbReference type="PROSITE" id="PS50011">
    <property type="entry name" value="PROTEIN_KINASE_DOM"/>
    <property type="match status" value="1"/>
</dbReference>
<dbReference type="GO" id="GO:0004672">
    <property type="term" value="F:protein kinase activity"/>
    <property type="evidence" value="ECO:0007669"/>
    <property type="project" value="InterPro"/>
</dbReference>
<feature type="region of interest" description="Disordered" evidence="3">
    <location>
        <begin position="79"/>
        <end position="113"/>
    </location>
</feature>
<dbReference type="GO" id="GO:0005886">
    <property type="term" value="C:plasma membrane"/>
    <property type="evidence" value="ECO:0007669"/>
    <property type="project" value="TreeGrafter"/>
</dbReference>
<name>A0AAN8LFZ9_9TELE</name>
<reference evidence="5 6" key="1">
    <citation type="submission" date="2021-04" db="EMBL/GenBank/DDBJ databases">
        <authorList>
            <person name="De Guttry C."/>
            <person name="Zahm M."/>
            <person name="Klopp C."/>
            <person name="Cabau C."/>
            <person name="Louis A."/>
            <person name="Berthelot C."/>
            <person name="Parey E."/>
            <person name="Roest Crollius H."/>
            <person name="Montfort J."/>
            <person name="Robinson-Rechavi M."/>
            <person name="Bucao C."/>
            <person name="Bouchez O."/>
            <person name="Gislard M."/>
            <person name="Lluch J."/>
            <person name="Milhes M."/>
            <person name="Lampietro C."/>
            <person name="Lopez Roques C."/>
            <person name="Donnadieu C."/>
            <person name="Braasch I."/>
            <person name="Desvignes T."/>
            <person name="Postlethwait J."/>
            <person name="Bobe J."/>
            <person name="Wedekind C."/>
            <person name="Guiguen Y."/>
        </authorList>
    </citation>
    <scope>NUCLEOTIDE SEQUENCE [LARGE SCALE GENOMIC DNA]</scope>
    <source>
        <strain evidence="5">Cs_M1</strain>
        <tissue evidence="5">Blood</tissue>
    </source>
</reference>
<evidence type="ECO:0000313" key="6">
    <source>
        <dbReference type="Proteomes" id="UP001356427"/>
    </source>
</evidence>
<dbReference type="PANTHER" id="PTHR27001">
    <property type="entry name" value="OS01G0253100 PROTEIN"/>
    <property type="match status" value="1"/>
</dbReference>
<dbReference type="EMBL" id="JAGTTL010000016">
    <property type="protein sequence ID" value="KAK6310395.1"/>
    <property type="molecule type" value="Genomic_DNA"/>
</dbReference>
<sequence length="172" mass="18651">MSNGSLDQLLHENNLYPLLAWSLRLRVLYEIALGVNFLHNMTPPLLHHDLKTQNILLDGEFHVKIADFGLSKWRQLSISKGSGSKPPEMGGAPSSTCPPRSMNPPRAAVQSSNTTSTVTLSLCGRCCPGGYHLKRQPTPCRSCSAYCVGHVPTRAWTVCLGTSPAGRHSSTS</sequence>
<evidence type="ECO:0000313" key="5">
    <source>
        <dbReference type="EMBL" id="KAK6310395.1"/>
    </source>
</evidence>
<evidence type="ECO:0000256" key="2">
    <source>
        <dbReference type="ARBA" id="ARBA00022840"/>
    </source>
</evidence>
<dbReference type="PANTHER" id="PTHR27001:SF931">
    <property type="entry name" value="OS11G0664100 PROTEIN"/>
    <property type="match status" value="1"/>
</dbReference>
<dbReference type="PROSITE" id="PS00108">
    <property type="entry name" value="PROTEIN_KINASE_ST"/>
    <property type="match status" value="1"/>
</dbReference>
<evidence type="ECO:0000256" key="1">
    <source>
        <dbReference type="ARBA" id="ARBA00022741"/>
    </source>
</evidence>
<dbReference type="InterPro" id="IPR008271">
    <property type="entry name" value="Ser/Thr_kinase_AS"/>
</dbReference>
<dbReference type="InterPro" id="IPR001245">
    <property type="entry name" value="Ser-Thr/Tyr_kinase_cat_dom"/>
</dbReference>
<protein>
    <recommendedName>
        <fullName evidence="4">Protein kinase domain-containing protein</fullName>
    </recommendedName>
</protein>
<organism evidence="5 6">
    <name type="scientific">Coregonus suidteri</name>
    <dbReference type="NCBI Taxonomy" id="861788"/>
    <lineage>
        <taxon>Eukaryota</taxon>
        <taxon>Metazoa</taxon>
        <taxon>Chordata</taxon>
        <taxon>Craniata</taxon>
        <taxon>Vertebrata</taxon>
        <taxon>Euteleostomi</taxon>
        <taxon>Actinopterygii</taxon>
        <taxon>Neopterygii</taxon>
        <taxon>Teleostei</taxon>
        <taxon>Protacanthopterygii</taxon>
        <taxon>Salmoniformes</taxon>
        <taxon>Salmonidae</taxon>
        <taxon>Coregoninae</taxon>
        <taxon>Coregonus</taxon>
    </lineage>
</organism>
<proteinExistence type="predicted"/>
<keyword evidence="1" id="KW-0547">Nucleotide-binding</keyword>
<gene>
    <name evidence="5" type="ORF">J4Q44_G00184500</name>
</gene>
<keyword evidence="2" id="KW-0067">ATP-binding</keyword>
<dbReference type="InterPro" id="IPR011009">
    <property type="entry name" value="Kinase-like_dom_sf"/>
</dbReference>
<dbReference type="AlphaFoldDB" id="A0AAN8LFZ9"/>
<evidence type="ECO:0000259" key="4">
    <source>
        <dbReference type="PROSITE" id="PS50011"/>
    </source>
</evidence>
<dbReference type="InterPro" id="IPR000719">
    <property type="entry name" value="Prot_kinase_dom"/>
</dbReference>
<dbReference type="Proteomes" id="UP001356427">
    <property type="component" value="Unassembled WGS sequence"/>
</dbReference>
<dbReference type="Gene3D" id="1.10.510.10">
    <property type="entry name" value="Transferase(Phosphotransferase) domain 1"/>
    <property type="match status" value="1"/>
</dbReference>
<keyword evidence="6" id="KW-1185">Reference proteome</keyword>
<feature type="domain" description="Protein kinase" evidence="4">
    <location>
        <begin position="1"/>
        <end position="172"/>
    </location>
</feature>
<dbReference type="Pfam" id="PF07714">
    <property type="entry name" value="PK_Tyr_Ser-Thr"/>
    <property type="match status" value="1"/>
</dbReference>
<evidence type="ECO:0000256" key="3">
    <source>
        <dbReference type="SAM" id="MobiDB-lite"/>
    </source>
</evidence>
<comment type="caution">
    <text evidence="5">The sequence shown here is derived from an EMBL/GenBank/DDBJ whole genome shotgun (WGS) entry which is preliminary data.</text>
</comment>